<sequence>MEIRDATVIDQADIGSKTDVQKEDEAPSWVQAFLEGCDAREHGPSQWKDPPSSTPIELGSAPSLRRCVIAPGNGCSPVAEANWYAWLAAQLRSSGVFEEVILRDFPDPDAARREVWLGFLKDLRVGVDTVLVGHSSGAQAAMRLAEEQTIVGGLVLVAACHSDLGDAGERASGYYPPSGGPWQWDKIRQHCGWIVQFHSSDDCLVPVVEGRRVAKELQSEFHELQGHSHFFEPFEEILEAIVQKCRD</sequence>
<protein>
    <submittedName>
        <fullName evidence="1">Uncharacterized protein</fullName>
    </submittedName>
</protein>
<dbReference type="EMBL" id="CAUJNA010003490">
    <property type="protein sequence ID" value="CAJ1403315.1"/>
    <property type="molecule type" value="Genomic_DNA"/>
</dbReference>
<reference evidence="1" key="1">
    <citation type="submission" date="2023-08" db="EMBL/GenBank/DDBJ databases">
        <authorList>
            <person name="Chen Y."/>
            <person name="Shah S."/>
            <person name="Dougan E. K."/>
            <person name="Thang M."/>
            <person name="Chan C."/>
        </authorList>
    </citation>
    <scope>NUCLEOTIDE SEQUENCE</scope>
</reference>
<evidence type="ECO:0000313" key="1">
    <source>
        <dbReference type="EMBL" id="CAJ1403315.1"/>
    </source>
</evidence>
<dbReference type="GO" id="GO:0016787">
    <property type="term" value="F:hydrolase activity"/>
    <property type="evidence" value="ECO:0007669"/>
    <property type="project" value="InterPro"/>
</dbReference>
<dbReference type="PANTHER" id="PTHR15394">
    <property type="entry name" value="SERINE HYDROLASE RBBP9"/>
    <property type="match status" value="1"/>
</dbReference>
<dbReference type="InterPro" id="IPR010662">
    <property type="entry name" value="RBBP9/YdeN"/>
</dbReference>
<comment type="caution">
    <text evidence="1">The sequence shown here is derived from an EMBL/GenBank/DDBJ whole genome shotgun (WGS) entry which is preliminary data.</text>
</comment>
<organism evidence="1 2">
    <name type="scientific">Effrenium voratum</name>
    <dbReference type="NCBI Taxonomy" id="2562239"/>
    <lineage>
        <taxon>Eukaryota</taxon>
        <taxon>Sar</taxon>
        <taxon>Alveolata</taxon>
        <taxon>Dinophyceae</taxon>
        <taxon>Suessiales</taxon>
        <taxon>Symbiodiniaceae</taxon>
        <taxon>Effrenium</taxon>
    </lineage>
</organism>
<dbReference type="AlphaFoldDB" id="A0AA36JBU8"/>
<dbReference type="PANTHER" id="PTHR15394:SF3">
    <property type="entry name" value="SERINE HYDROLASE RBBP9"/>
    <property type="match status" value="1"/>
</dbReference>
<dbReference type="Gene3D" id="3.40.50.1820">
    <property type="entry name" value="alpha/beta hydrolase"/>
    <property type="match status" value="1"/>
</dbReference>
<proteinExistence type="predicted"/>
<gene>
    <name evidence="1" type="ORF">EVOR1521_LOCUS26010</name>
</gene>
<dbReference type="Proteomes" id="UP001178507">
    <property type="component" value="Unassembled WGS sequence"/>
</dbReference>
<dbReference type="SUPFAM" id="SSF53474">
    <property type="entry name" value="alpha/beta-Hydrolases"/>
    <property type="match status" value="1"/>
</dbReference>
<accession>A0AA36JBU8</accession>
<keyword evidence="2" id="KW-1185">Reference proteome</keyword>
<name>A0AA36JBU8_9DINO</name>
<dbReference type="InterPro" id="IPR029058">
    <property type="entry name" value="AB_hydrolase_fold"/>
</dbReference>
<evidence type="ECO:0000313" key="2">
    <source>
        <dbReference type="Proteomes" id="UP001178507"/>
    </source>
</evidence>
<dbReference type="Pfam" id="PF06821">
    <property type="entry name" value="Ser_hydrolase"/>
    <property type="match status" value="1"/>
</dbReference>